<keyword evidence="5 9" id="KW-0418">Kinase</keyword>
<evidence type="ECO:0000259" key="8">
    <source>
        <dbReference type="PROSITE" id="PS50110"/>
    </source>
</evidence>
<dbReference type="SMART" id="SM00448">
    <property type="entry name" value="REC"/>
    <property type="match status" value="1"/>
</dbReference>
<dbReference type="PATRIC" id="fig|200452.3.peg.803"/>
<dbReference type="Gene3D" id="3.30.565.10">
    <property type="entry name" value="Histidine kinase-like ATPase, C-terminal domain"/>
    <property type="match status" value="1"/>
</dbReference>
<dbReference type="GO" id="GO:0005886">
    <property type="term" value="C:plasma membrane"/>
    <property type="evidence" value="ECO:0007669"/>
    <property type="project" value="UniProtKB-ARBA"/>
</dbReference>
<dbReference type="InterPro" id="IPR036890">
    <property type="entry name" value="HATPase_C_sf"/>
</dbReference>
<sequence length="333" mass="36104">RAGQHLLKLINEVLDIARIEAGHVSLVLEPVSLSSVLEEALVLVSPMAADANIELQPLPNLPDEIGVVADRQRLIQVLLNLLSNAIKYNRPAGQVRIEIEQTAEQVTVSVVDTGYGIAPERIGQLFKPFERLDANPSVEGTGLGLALSKSMLEMMHGTLSVQNTPDEGCRFILALPLVRVQPPAAAVPRQADTPFEITPDARSPARPTYHGKLLCIEDNLSSMALIETLLQRRPGIQLLSSMQGQLGLDLARQHAPQLILLDLSLPDIKGLDVLQRLRGLPATAQTPVLMITADTSDKAHRELKQAGATAIVIKPIQVPVFLALLDQYLPEPT</sequence>
<dbReference type="Gene3D" id="3.40.50.2300">
    <property type="match status" value="1"/>
</dbReference>
<dbReference type="Pfam" id="PF02518">
    <property type="entry name" value="HATPase_c"/>
    <property type="match status" value="1"/>
</dbReference>
<comment type="catalytic activity">
    <reaction evidence="1">
        <text>ATP + protein L-histidine = ADP + protein N-phospho-L-histidine.</text>
        <dbReference type="EC" id="2.7.13.3"/>
    </reaction>
</comment>
<dbReference type="GO" id="GO:0000155">
    <property type="term" value="F:phosphorelay sensor kinase activity"/>
    <property type="evidence" value="ECO:0007669"/>
    <property type="project" value="TreeGrafter"/>
</dbReference>
<dbReference type="InterPro" id="IPR001789">
    <property type="entry name" value="Sig_transdc_resp-reg_receiver"/>
</dbReference>
<organism evidence="9 10">
    <name type="scientific">Pseudomonas congelans</name>
    <dbReference type="NCBI Taxonomy" id="200452"/>
    <lineage>
        <taxon>Bacteria</taxon>
        <taxon>Pseudomonadati</taxon>
        <taxon>Pseudomonadota</taxon>
        <taxon>Gammaproteobacteria</taxon>
        <taxon>Pseudomonadales</taxon>
        <taxon>Pseudomonadaceae</taxon>
        <taxon>Pseudomonas</taxon>
    </lineage>
</organism>
<dbReference type="EMBL" id="LJQB01000060">
    <property type="protein sequence ID" value="KPW84235.1"/>
    <property type="molecule type" value="Genomic_DNA"/>
</dbReference>
<keyword evidence="3 6" id="KW-0597">Phosphoprotein</keyword>
<accession>A0A0P9MIV1</accession>
<dbReference type="PANTHER" id="PTHR43047">
    <property type="entry name" value="TWO-COMPONENT HISTIDINE PROTEIN KINASE"/>
    <property type="match status" value="1"/>
</dbReference>
<dbReference type="Proteomes" id="UP000050411">
    <property type="component" value="Unassembled WGS sequence"/>
</dbReference>
<dbReference type="PANTHER" id="PTHR43047:SF72">
    <property type="entry name" value="OSMOSENSING HISTIDINE PROTEIN KINASE SLN1"/>
    <property type="match status" value="1"/>
</dbReference>
<dbReference type="GO" id="GO:0009927">
    <property type="term" value="F:histidine phosphotransfer kinase activity"/>
    <property type="evidence" value="ECO:0007669"/>
    <property type="project" value="TreeGrafter"/>
</dbReference>
<dbReference type="SMART" id="SM00387">
    <property type="entry name" value="HATPase_c"/>
    <property type="match status" value="1"/>
</dbReference>
<dbReference type="AlphaFoldDB" id="A0A0P9MIV1"/>
<gene>
    <name evidence="9" type="ORF">ALO92_100900</name>
</gene>
<dbReference type="RefSeq" id="WP_156357961.1">
    <property type="nucleotide sequence ID" value="NZ_LJQB01000060.1"/>
</dbReference>
<dbReference type="EC" id="2.7.13.3" evidence="2"/>
<dbReference type="FunFam" id="3.30.565.10:FF:000006">
    <property type="entry name" value="Sensor histidine kinase WalK"/>
    <property type="match status" value="1"/>
</dbReference>
<feature type="modified residue" description="4-aspartylphosphate" evidence="6">
    <location>
        <position position="262"/>
    </location>
</feature>
<evidence type="ECO:0000256" key="4">
    <source>
        <dbReference type="ARBA" id="ARBA00022679"/>
    </source>
</evidence>
<dbReference type="InterPro" id="IPR004358">
    <property type="entry name" value="Sig_transdc_His_kin-like_C"/>
</dbReference>
<comment type="caution">
    <text evidence="9">The sequence shown here is derived from an EMBL/GenBank/DDBJ whole genome shotgun (WGS) entry which is preliminary data.</text>
</comment>
<protein>
    <recommendedName>
        <fullName evidence="2">histidine kinase</fullName>
        <ecNumber evidence="2">2.7.13.3</ecNumber>
    </recommendedName>
</protein>
<dbReference type="SUPFAM" id="SSF52172">
    <property type="entry name" value="CheY-like"/>
    <property type="match status" value="1"/>
</dbReference>
<evidence type="ECO:0000256" key="1">
    <source>
        <dbReference type="ARBA" id="ARBA00000085"/>
    </source>
</evidence>
<feature type="domain" description="Histidine kinase" evidence="7">
    <location>
        <begin position="1"/>
        <end position="179"/>
    </location>
</feature>
<evidence type="ECO:0000256" key="6">
    <source>
        <dbReference type="PROSITE-ProRule" id="PRU00169"/>
    </source>
</evidence>
<feature type="domain" description="Response regulatory" evidence="8">
    <location>
        <begin position="212"/>
        <end position="329"/>
    </location>
</feature>
<dbReference type="Pfam" id="PF00072">
    <property type="entry name" value="Response_reg"/>
    <property type="match status" value="1"/>
</dbReference>
<name>A0A0P9MIV1_9PSED</name>
<dbReference type="InterPro" id="IPR011006">
    <property type="entry name" value="CheY-like_superfamily"/>
</dbReference>
<evidence type="ECO:0000259" key="7">
    <source>
        <dbReference type="PROSITE" id="PS50109"/>
    </source>
</evidence>
<proteinExistence type="predicted"/>
<dbReference type="InterPro" id="IPR003594">
    <property type="entry name" value="HATPase_dom"/>
</dbReference>
<dbReference type="PROSITE" id="PS50109">
    <property type="entry name" value="HIS_KIN"/>
    <property type="match status" value="1"/>
</dbReference>
<dbReference type="PROSITE" id="PS50110">
    <property type="entry name" value="RESPONSE_REGULATORY"/>
    <property type="match status" value="1"/>
</dbReference>
<dbReference type="InterPro" id="IPR005467">
    <property type="entry name" value="His_kinase_dom"/>
</dbReference>
<reference evidence="9 10" key="1">
    <citation type="submission" date="2015-09" db="EMBL/GenBank/DDBJ databases">
        <title>Genome announcement of multiple Pseudomonas syringae strains.</title>
        <authorList>
            <person name="Thakur S."/>
            <person name="Wang P.W."/>
            <person name="Gong Y."/>
            <person name="Weir B.S."/>
            <person name="Guttman D.S."/>
        </authorList>
    </citation>
    <scope>NUCLEOTIDE SEQUENCE [LARGE SCALE GENOMIC DNA]</scope>
    <source>
        <strain evidence="9 10">ICMP19117</strain>
    </source>
</reference>
<evidence type="ECO:0000313" key="10">
    <source>
        <dbReference type="Proteomes" id="UP000050411"/>
    </source>
</evidence>
<dbReference type="SUPFAM" id="SSF55874">
    <property type="entry name" value="ATPase domain of HSP90 chaperone/DNA topoisomerase II/histidine kinase"/>
    <property type="match status" value="1"/>
</dbReference>
<evidence type="ECO:0000256" key="2">
    <source>
        <dbReference type="ARBA" id="ARBA00012438"/>
    </source>
</evidence>
<feature type="non-terminal residue" evidence="9">
    <location>
        <position position="1"/>
    </location>
</feature>
<evidence type="ECO:0000256" key="5">
    <source>
        <dbReference type="ARBA" id="ARBA00022777"/>
    </source>
</evidence>
<evidence type="ECO:0000313" key="9">
    <source>
        <dbReference type="EMBL" id="KPW84235.1"/>
    </source>
</evidence>
<dbReference type="PRINTS" id="PR00344">
    <property type="entry name" value="BCTRLSENSOR"/>
</dbReference>
<keyword evidence="4" id="KW-0808">Transferase</keyword>
<evidence type="ECO:0000256" key="3">
    <source>
        <dbReference type="ARBA" id="ARBA00022553"/>
    </source>
</evidence>